<organism evidence="1">
    <name type="scientific">Lepeophtheirus salmonis</name>
    <name type="common">Salmon louse</name>
    <name type="synonym">Caligus salmonis</name>
    <dbReference type="NCBI Taxonomy" id="72036"/>
    <lineage>
        <taxon>Eukaryota</taxon>
        <taxon>Metazoa</taxon>
        <taxon>Ecdysozoa</taxon>
        <taxon>Arthropoda</taxon>
        <taxon>Crustacea</taxon>
        <taxon>Multicrustacea</taxon>
        <taxon>Hexanauplia</taxon>
        <taxon>Copepoda</taxon>
        <taxon>Siphonostomatoida</taxon>
        <taxon>Caligidae</taxon>
        <taxon>Lepeophtheirus</taxon>
    </lineage>
</organism>
<name>A0A0K2VAH8_LEPSM</name>
<accession>A0A0K2VAH8</accession>
<dbReference type="AlphaFoldDB" id="A0A0K2VAH8"/>
<sequence length="29" mass="3693">MKLFLLWVLQRTLQLILLYNLYLNDFFFL</sequence>
<proteinExistence type="predicted"/>
<reference evidence="1" key="1">
    <citation type="submission" date="2014-05" db="EMBL/GenBank/DDBJ databases">
        <authorList>
            <person name="Chronopoulou M."/>
        </authorList>
    </citation>
    <scope>NUCLEOTIDE SEQUENCE</scope>
    <source>
        <tissue evidence="1">Whole organism</tissue>
    </source>
</reference>
<protein>
    <submittedName>
        <fullName evidence="1">Uncharacterized protein</fullName>
    </submittedName>
</protein>
<dbReference type="EMBL" id="HACA01029969">
    <property type="protein sequence ID" value="CDW47330.1"/>
    <property type="molecule type" value="Transcribed_RNA"/>
</dbReference>
<evidence type="ECO:0000313" key="1">
    <source>
        <dbReference type="EMBL" id="CDW47330.1"/>
    </source>
</evidence>